<dbReference type="InterPro" id="IPR052753">
    <property type="entry name" value="Rbr2/Nigerythrin"/>
</dbReference>
<comment type="caution">
    <text evidence="7">The sequence shown here is derived from an EMBL/GenBank/DDBJ whole genome shotgun (WGS) entry which is preliminary data.</text>
</comment>
<proteinExistence type="predicted"/>
<evidence type="ECO:0000313" key="6">
    <source>
        <dbReference type="EMBL" id="MBE9391617.1"/>
    </source>
</evidence>
<dbReference type="PANTHER" id="PTHR33746">
    <property type="entry name" value="RUBRERYTHRIN"/>
    <property type="match status" value="1"/>
</dbReference>
<feature type="domain" description="Rubredoxin-like" evidence="3">
    <location>
        <begin position="150"/>
        <end position="184"/>
    </location>
</feature>
<gene>
    <name evidence="7" type="ORF">C0188_00910</name>
    <name evidence="5" type="ORF">ENO39_00700</name>
    <name evidence="6" type="ORF">IOK49_06005</name>
</gene>
<dbReference type="GO" id="GO:0016491">
    <property type="term" value="F:oxidoreductase activity"/>
    <property type="evidence" value="ECO:0007669"/>
    <property type="project" value="InterPro"/>
</dbReference>
<dbReference type="Proteomes" id="UP000237153">
    <property type="component" value="Unassembled WGS sequence"/>
</dbReference>
<evidence type="ECO:0000313" key="8">
    <source>
        <dbReference type="Proteomes" id="UP000237153"/>
    </source>
</evidence>
<dbReference type="CDD" id="cd00729">
    <property type="entry name" value="rubredoxin_SM"/>
    <property type="match status" value="1"/>
</dbReference>
<evidence type="ECO:0000256" key="2">
    <source>
        <dbReference type="ARBA" id="ARBA00022982"/>
    </source>
</evidence>
<dbReference type="SUPFAM" id="SSF57802">
    <property type="entry name" value="Rubredoxin-like"/>
    <property type="match status" value="1"/>
</dbReference>
<dbReference type="PROSITE" id="PS50905">
    <property type="entry name" value="FERRITIN_LIKE"/>
    <property type="match status" value="1"/>
</dbReference>
<keyword evidence="2" id="KW-0249">Electron transport</keyword>
<reference evidence="6" key="3">
    <citation type="submission" date="2020-10" db="EMBL/GenBank/DDBJ databases">
        <title>Fervidococcus fontis strain 3639Fd - the first crenarchaeon capable of growth on lipids.</title>
        <authorList>
            <person name="Kochetkova T.V."/>
            <person name="Elcheninov A.G."/>
            <person name="Toschakov S.V."/>
            <person name="Kublanov I.V."/>
        </authorList>
    </citation>
    <scope>NUCLEOTIDE SEQUENCE</scope>
    <source>
        <strain evidence="6">3639Fd</strain>
    </source>
</reference>
<organism evidence="7 8">
    <name type="scientific">Fervidicoccus fontis</name>
    <dbReference type="NCBI Taxonomy" id="683846"/>
    <lineage>
        <taxon>Archaea</taxon>
        <taxon>Thermoproteota</taxon>
        <taxon>Thermoprotei</taxon>
        <taxon>Fervidicoccales</taxon>
        <taxon>Fervidicoccaceae</taxon>
        <taxon>Fervidicoccus</taxon>
    </lineage>
</organism>
<evidence type="ECO:0000259" key="4">
    <source>
        <dbReference type="PROSITE" id="PS50905"/>
    </source>
</evidence>
<dbReference type="Gene3D" id="2.20.28.10">
    <property type="match status" value="1"/>
</dbReference>
<evidence type="ECO:0000313" key="5">
    <source>
        <dbReference type="EMBL" id="HEW63567.1"/>
    </source>
</evidence>
<dbReference type="Pfam" id="PF02915">
    <property type="entry name" value="Rubrerythrin"/>
    <property type="match status" value="1"/>
</dbReference>
<reference evidence="7 8" key="1">
    <citation type="submission" date="2018-01" db="EMBL/GenBank/DDBJ databases">
        <title>Metagenomic assembled genomes from two thermal pools in the Uzon Caldera, Kamchatka, Russia.</title>
        <authorList>
            <person name="Wilkins L."/>
            <person name="Ettinger C."/>
        </authorList>
    </citation>
    <scope>NUCLEOTIDE SEQUENCE [LARGE SCALE GENOMIC DNA]</scope>
    <source>
        <strain evidence="7">ZAV-06</strain>
    </source>
</reference>
<dbReference type="Proteomes" id="UP000652307">
    <property type="component" value="Unassembled WGS sequence"/>
</dbReference>
<dbReference type="CDD" id="cd01041">
    <property type="entry name" value="Rubrerythrin"/>
    <property type="match status" value="1"/>
</dbReference>
<dbReference type="PROSITE" id="PS50903">
    <property type="entry name" value="RUBREDOXIN_LIKE"/>
    <property type="match status" value="1"/>
</dbReference>
<dbReference type="Pfam" id="PF21349">
    <property type="entry name" value="RUBY_RBDX"/>
    <property type="match status" value="1"/>
</dbReference>
<dbReference type="InterPro" id="IPR012347">
    <property type="entry name" value="Ferritin-like"/>
</dbReference>
<dbReference type="EMBL" id="DSFH01000015">
    <property type="protein sequence ID" value="HEW63567.1"/>
    <property type="molecule type" value="Genomic_DNA"/>
</dbReference>
<dbReference type="InterPro" id="IPR009040">
    <property type="entry name" value="Ferritin-like_diiron"/>
</dbReference>
<keyword evidence="1" id="KW-0813">Transport</keyword>
<dbReference type="GeneID" id="12449928"/>
<dbReference type="PANTHER" id="PTHR33746:SF4">
    <property type="entry name" value="RUBRERYTHRIN"/>
    <property type="match status" value="1"/>
</dbReference>
<reference evidence="5" key="2">
    <citation type="journal article" date="2020" name="mSystems">
        <title>Genome- and Community-Level Interaction Insights into Carbon Utilization and Element Cycling Functions of Hydrothermarchaeota in Hydrothermal Sediment.</title>
        <authorList>
            <person name="Zhou Z."/>
            <person name="Liu Y."/>
            <person name="Xu W."/>
            <person name="Pan J."/>
            <person name="Luo Z.H."/>
            <person name="Li M."/>
        </authorList>
    </citation>
    <scope>NUCLEOTIDE SEQUENCE [LARGE SCALE GENOMIC DNA]</scope>
    <source>
        <strain evidence="5">SpSt-1261</strain>
    </source>
</reference>
<dbReference type="AlphaFoldDB" id="A0A2J6N3R5"/>
<dbReference type="OMA" id="CGYTAVD"/>
<dbReference type="InterPro" id="IPR003251">
    <property type="entry name" value="Rr_diiron-bd_dom"/>
</dbReference>
<dbReference type="RefSeq" id="WP_014557980.1">
    <property type="nucleotide sequence ID" value="NZ_DSFH01000015.1"/>
</dbReference>
<dbReference type="GO" id="GO:0005506">
    <property type="term" value="F:iron ion binding"/>
    <property type="evidence" value="ECO:0007669"/>
    <property type="project" value="InterPro"/>
</dbReference>
<dbReference type="Gene3D" id="1.20.1260.10">
    <property type="match status" value="1"/>
</dbReference>
<dbReference type="EMBL" id="PNIM01000003">
    <property type="protein sequence ID" value="PMB75984.1"/>
    <property type="molecule type" value="Genomic_DNA"/>
</dbReference>
<evidence type="ECO:0000259" key="3">
    <source>
        <dbReference type="PROSITE" id="PS50903"/>
    </source>
</evidence>
<accession>A0A2J6N3R5</accession>
<evidence type="ECO:0000256" key="1">
    <source>
        <dbReference type="ARBA" id="ARBA00022448"/>
    </source>
</evidence>
<dbReference type="Proteomes" id="UP000886076">
    <property type="component" value="Unassembled WGS sequence"/>
</dbReference>
<name>A0A2J6N3R5_9CREN</name>
<dbReference type="SUPFAM" id="SSF47240">
    <property type="entry name" value="Ferritin-like"/>
    <property type="match status" value="1"/>
</dbReference>
<dbReference type="InterPro" id="IPR009078">
    <property type="entry name" value="Ferritin-like_SF"/>
</dbReference>
<protein>
    <submittedName>
        <fullName evidence="5">Rubrerythrin family protein</fullName>
    </submittedName>
    <submittedName>
        <fullName evidence="7">Rubrerythrin-2</fullName>
    </submittedName>
</protein>
<dbReference type="InterPro" id="IPR048574">
    <property type="entry name" value="RUBY_RBDX"/>
</dbReference>
<feature type="domain" description="Ferritin-like diiron" evidence="4">
    <location>
        <begin position="1"/>
        <end position="144"/>
    </location>
</feature>
<evidence type="ECO:0000313" key="7">
    <source>
        <dbReference type="EMBL" id="PMB75984.1"/>
    </source>
</evidence>
<dbReference type="InterPro" id="IPR024934">
    <property type="entry name" value="Rubredoxin-like_dom"/>
</dbReference>
<sequence>MVRAMTKDALIAAFGGESMAHMRYQIFADIAEKEGFKNVSRLFRGIAYAEKVHASNHYNALREYNEDQIAHSGVPIGPGNTSKNLELAIRGEEFEVKEMYPVYIDIAKMQGENEALKSFNFALKAEEIHAELYKQAKKDVDSGKDFNLKGRVYVCPVCGYTYVGEEPPERCPICGAKREMFRDF</sequence>
<dbReference type="EMBL" id="JADEZV010000004">
    <property type="protein sequence ID" value="MBE9391617.1"/>
    <property type="molecule type" value="Genomic_DNA"/>
</dbReference>